<dbReference type="RefSeq" id="XP_001020492.2">
    <property type="nucleotide sequence ID" value="XM_001020492.2"/>
</dbReference>
<evidence type="ECO:0000256" key="1">
    <source>
        <dbReference type="SAM" id="SignalP"/>
    </source>
</evidence>
<dbReference type="InterPro" id="IPR053215">
    <property type="entry name" value="TKL_Ser/Thr_kinase"/>
</dbReference>
<organism evidence="2 3">
    <name type="scientific">Tetrahymena thermophila (strain SB210)</name>
    <dbReference type="NCBI Taxonomy" id="312017"/>
    <lineage>
        <taxon>Eukaryota</taxon>
        <taxon>Sar</taxon>
        <taxon>Alveolata</taxon>
        <taxon>Ciliophora</taxon>
        <taxon>Intramacronucleata</taxon>
        <taxon>Oligohymenophorea</taxon>
        <taxon>Hymenostomatida</taxon>
        <taxon>Tetrahymenina</taxon>
        <taxon>Tetrahymenidae</taxon>
        <taxon>Tetrahymena</taxon>
    </lineage>
</organism>
<dbReference type="InterPro" id="IPR009030">
    <property type="entry name" value="Growth_fac_rcpt_cys_sf"/>
</dbReference>
<dbReference type="EMBL" id="GG662621">
    <property type="protein sequence ID" value="EAS00247.2"/>
    <property type="molecule type" value="Genomic_DNA"/>
</dbReference>
<dbReference type="PANTHER" id="PTHR45756">
    <property type="entry name" value="PALMITOYLTRANSFERASE"/>
    <property type="match status" value="1"/>
</dbReference>
<sequence length="1262" mass="141168">MRKDKLLNLFYILNILFNYAQSQGQFSISYCQSLGIQNCLMCSPSSTQSGQNTCYQCTDNYALNVSQTECVLNLGQCAQLDQNNQCVLCKCSYVLFEYTDPNQVGNIVMKKCVSVTTPGVSHGCAVYLIQNQQMNCIQANINYVLKKSVQPYVVVPHNGSFCAEIASDGVTCVKCQPGYQNIKGQNTCFKGTSPIYNSQMAYYDTTSQTIKPLDPTWYADPNGVIPPIANCQFYSPITKNGPGTCESCFDGYTPSKDKSQCLLYKDSLCAYAQIDSSNKVTCSVCFNPQLYYVDGKTGNCVMRQNFKSQNCATLDPYSDGCLICASNQYQLLDGICFLSNDQQLLAHQQNACLLQQQTICQICKNNYIFALKYNQCVNQISNCLLATDEYNCSVCFNLYHLFQDSNGFQKCTINTTTSNCIYSDGKTDSCQLCANLYFLQTNTQGLQQCNKITNYSNCYSNDGKTDNCTLCQVQYNLKGSPQCVFDSTNWCSNLPSSNTCSNPNTQSYNQCCYSKPAIPNCANQQADNKCIECNIDYYLNSDQTACIPVNLFINCVQQNGMINQCSQCNPPVSSNQNCISLTISQTECKICYLPTCKTISSAGLCQSCQSGYYIDTNVCKKIQNCQDSDGINNTCTKCNNLYYLKSNICYQITNFTNCQTSDQQTDICSQCNNLYYINSNICTQNNIPNCSTSSGKTQDCIQCNPSYFYKDNTCQITIPNCLFYQSSSLCSQCQNMYQLASDKKSCQKITNIPANCFQTDGVYSACKQCVNLYFQYSNACKPVNLNQCSQSDGLLQSCLKCGQSFYEKQIVPSSNQQSFFPNPYITCLQKSQIKNYIEGCKRYVDTQTVESCILCEDAYFLTFDQNKNQICQLRTFIISQNCKVFSNSLTSNQSSNNQDVCDQCNNGYIPQGNSCQAIAPNNQVANCSVYQINTSQCQQCVQDNSGIQKFYLNGNQCQDISSLNCKTYQNQTCKECAINYQLMQNGQCVQIPIINCLNFVQNSQVQCTLCRNQYYLSGNKLSCLPHDVTSNPNCAQFSQTVQNQCLQCQNLYYLNSNGICVGVTIPNCQNNTSNMNTCDICMNNYILTGSKQNCIQDTTNSYCLQIQQENLNSPYCIKCQKGYSMQPSQLQCLNNINMSINCAQVDSNLACTKCEEGYFLNSLQQCLSFQSICSIVGCDQYSLTSYYDSYFCQQCSTQQQYFSRGDGKCQYNPNSNVPRDKGDGTFLGDGEIYKIPSQVSDQKSQQAIIFINLLQIIAIAFL</sequence>
<dbReference type="AlphaFoldDB" id="I7M8X7"/>
<evidence type="ECO:0000313" key="2">
    <source>
        <dbReference type="EMBL" id="EAS00247.2"/>
    </source>
</evidence>
<dbReference type="KEGG" id="tet:TTHERM_00217210"/>
<accession>I7M8X7</accession>
<proteinExistence type="predicted"/>
<gene>
    <name evidence="2" type="ORF">TTHERM_00217210</name>
</gene>
<evidence type="ECO:0008006" key="4">
    <source>
        <dbReference type="Google" id="ProtNLM"/>
    </source>
</evidence>
<dbReference type="SUPFAM" id="SSF57184">
    <property type="entry name" value="Growth factor receptor domain"/>
    <property type="match status" value="2"/>
</dbReference>
<evidence type="ECO:0000313" key="3">
    <source>
        <dbReference type="Proteomes" id="UP000009168"/>
    </source>
</evidence>
<name>I7M8X7_TETTS</name>
<dbReference type="Proteomes" id="UP000009168">
    <property type="component" value="Unassembled WGS sequence"/>
</dbReference>
<dbReference type="PANTHER" id="PTHR45756:SF1">
    <property type="entry name" value="PROTEIN KINASE DOMAIN CONTAINING PROTEIN"/>
    <property type="match status" value="1"/>
</dbReference>
<keyword evidence="1" id="KW-0732">Signal</keyword>
<keyword evidence="3" id="KW-1185">Reference proteome</keyword>
<reference evidence="3" key="1">
    <citation type="journal article" date="2006" name="PLoS Biol.">
        <title>Macronuclear genome sequence of the ciliate Tetrahymena thermophila, a model eukaryote.</title>
        <authorList>
            <person name="Eisen J.A."/>
            <person name="Coyne R.S."/>
            <person name="Wu M."/>
            <person name="Wu D."/>
            <person name="Thiagarajan M."/>
            <person name="Wortman J.R."/>
            <person name="Badger J.H."/>
            <person name="Ren Q."/>
            <person name="Amedeo P."/>
            <person name="Jones K.M."/>
            <person name="Tallon L.J."/>
            <person name="Delcher A.L."/>
            <person name="Salzberg S.L."/>
            <person name="Silva J.C."/>
            <person name="Haas B.J."/>
            <person name="Majoros W.H."/>
            <person name="Farzad M."/>
            <person name="Carlton J.M."/>
            <person name="Smith R.K. Jr."/>
            <person name="Garg J."/>
            <person name="Pearlman R.E."/>
            <person name="Karrer K.M."/>
            <person name="Sun L."/>
            <person name="Manning G."/>
            <person name="Elde N.C."/>
            <person name="Turkewitz A.P."/>
            <person name="Asai D.J."/>
            <person name="Wilkes D.E."/>
            <person name="Wang Y."/>
            <person name="Cai H."/>
            <person name="Collins K."/>
            <person name="Stewart B.A."/>
            <person name="Lee S.R."/>
            <person name="Wilamowska K."/>
            <person name="Weinberg Z."/>
            <person name="Ruzzo W.L."/>
            <person name="Wloga D."/>
            <person name="Gaertig J."/>
            <person name="Frankel J."/>
            <person name="Tsao C.-C."/>
            <person name="Gorovsky M.A."/>
            <person name="Keeling P.J."/>
            <person name="Waller R.F."/>
            <person name="Patron N.J."/>
            <person name="Cherry J.M."/>
            <person name="Stover N.A."/>
            <person name="Krieger C.J."/>
            <person name="del Toro C."/>
            <person name="Ryder H.F."/>
            <person name="Williamson S.C."/>
            <person name="Barbeau R.A."/>
            <person name="Hamilton E.P."/>
            <person name="Orias E."/>
        </authorList>
    </citation>
    <scope>NUCLEOTIDE SEQUENCE [LARGE SCALE GENOMIC DNA]</scope>
    <source>
        <strain evidence="3">SB210</strain>
    </source>
</reference>
<dbReference type="GeneID" id="7838577"/>
<protein>
    <recommendedName>
        <fullName evidence="4">Transmembrane protein</fullName>
    </recommendedName>
</protein>
<dbReference type="InParanoid" id="I7M8X7"/>
<feature type="signal peptide" evidence="1">
    <location>
        <begin position="1"/>
        <end position="22"/>
    </location>
</feature>
<dbReference type="OrthoDB" id="430044at2759"/>
<feature type="chain" id="PRO_5003712323" description="Transmembrane protein" evidence="1">
    <location>
        <begin position="23"/>
        <end position="1262"/>
    </location>
</feature>